<reference evidence="1 2" key="1">
    <citation type="submission" date="2021-06" db="EMBL/GenBank/DDBJ databases">
        <authorList>
            <person name="Kallberg Y."/>
            <person name="Tangrot J."/>
            <person name="Rosling A."/>
        </authorList>
    </citation>
    <scope>NUCLEOTIDE SEQUENCE [LARGE SCALE GENOMIC DNA]</scope>
    <source>
        <strain evidence="1 2">120-4 pot B 10/14</strain>
    </source>
</reference>
<gene>
    <name evidence="1" type="ORF">GMARGA_LOCUS14522</name>
</gene>
<dbReference type="Proteomes" id="UP000789901">
    <property type="component" value="Unassembled WGS sequence"/>
</dbReference>
<evidence type="ECO:0000313" key="1">
    <source>
        <dbReference type="EMBL" id="CAG8732454.1"/>
    </source>
</evidence>
<dbReference type="EMBL" id="CAJVQB010009663">
    <property type="protein sequence ID" value="CAG8732454.1"/>
    <property type="molecule type" value="Genomic_DNA"/>
</dbReference>
<organism evidence="1 2">
    <name type="scientific">Gigaspora margarita</name>
    <dbReference type="NCBI Taxonomy" id="4874"/>
    <lineage>
        <taxon>Eukaryota</taxon>
        <taxon>Fungi</taxon>
        <taxon>Fungi incertae sedis</taxon>
        <taxon>Mucoromycota</taxon>
        <taxon>Glomeromycotina</taxon>
        <taxon>Glomeromycetes</taxon>
        <taxon>Diversisporales</taxon>
        <taxon>Gigasporaceae</taxon>
        <taxon>Gigaspora</taxon>
    </lineage>
</organism>
<feature type="non-terminal residue" evidence="1">
    <location>
        <position position="1"/>
    </location>
</feature>
<sequence>TVLECDHILYFNYAIRFFAISEITCPVRNWQNRIKNIEAVEEDISNLAEAVKPGNTSKPKDLSHSDAIEEISPSTAQRFLFLYENTKI</sequence>
<keyword evidence="2" id="KW-1185">Reference proteome</keyword>
<accession>A0ABN7V765</accession>
<proteinExistence type="predicted"/>
<comment type="caution">
    <text evidence="1">The sequence shown here is derived from an EMBL/GenBank/DDBJ whole genome shotgun (WGS) entry which is preliminary data.</text>
</comment>
<protein>
    <submittedName>
        <fullName evidence="1">42563_t:CDS:1</fullName>
    </submittedName>
</protein>
<evidence type="ECO:0000313" key="2">
    <source>
        <dbReference type="Proteomes" id="UP000789901"/>
    </source>
</evidence>
<name>A0ABN7V765_GIGMA</name>